<sequence>MRYRPLSHRLASRLGIKIRPKQLAKVYPQYDIGRGSYGDLEILDFGEGTTFLMGAYCSVAMNCKVILGGGHRTEWVTTYPFSALETDLKHIPGHPVTRGDVRIGHDVWLASGVTITSGVTIGNGAVVMTGSVVTRDVEPYAIVGGVPGREVRKRFDAETIDRLQAVKWWDWPHERIVAAGTLMLSDDIGAFLHAAESGEI</sequence>
<dbReference type="PANTHER" id="PTHR43300">
    <property type="entry name" value="ACETYLTRANSFERASE"/>
    <property type="match status" value="1"/>
</dbReference>
<dbReference type="Pfam" id="PF00132">
    <property type="entry name" value="Hexapep"/>
    <property type="match status" value="1"/>
</dbReference>
<dbReference type="RefSeq" id="WP_115366010.1">
    <property type="nucleotide sequence ID" value="NZ_QBKA01000002.1"/>
</dbReference>
<gene>
    <name evidence="2" type="ORF">HME9302_00890</name>
</gene>
<dbReference type="SUPFAM" id="SSF51161">
    <property type="entry name" value="Trimeric LpxA-like enzymes"/>
    <property type="match status" value="1"/>
</dbReference>
<name>A0A369QBS8_9SPHN</name>
<evidence type="ECO:0000313" key="3">
    <source>
        <dbReference type="Proteomes" id="UP000253727"/>
    </source>
</evidence>
<dbReference type="Proteomes" id="UP000253727">
    <property type="component" value="Unassembled WGS sequence"/>
</dbReference>
<evidence type="ECO:0000256" key="1">
    <source>
        <dbReference type="ARBA" id="ARBA00007274"/>
    </source>
</evidence>
<dbReference type="GO" id="GO:0016740">
    <property type="term" value="F:transferase activity"/>
    <property type="evidence" value="ECO:0007669"/>
    <property type="project" value="UniProtKB-KW"/>
</dbReference>
<dbReference type="PANTHER" id="PTHR43300:SF11">
    <property type="entry name" value="ACETYLTRANSFERASE RV3034C-RELATED"/>
    <property type="match status" value="1"/>
</dbReference>
<dbReference type="CDD" id="cd03349">
    <property type="entry name" value="LbH_XAT"/>
    <property type="match status" value="1"/>
</dbReference>
<dbReference type="InterPro" id="IPR011004">
    <property type="entry name" value="Trimer_LpxA-like_sf"/>
</dbReference>
<comment type="similarity">
    <text evidence="1">Belongs to the transferase hexapeptide repeat family.</text>
</comment>
<protein>
    <submittedName>
        <fullName evidence="2">Putative acetyltransferase</fullName>
    </submittedName>
</protein>
<dbReference type="EMBL" id="QBKA01000002">
    <property type="protein sequence ID" value="RDC59698.1"/>
    <property type="molecule type" value="Genomic_DNA"/>
</dbReference>
<dbReference type="OrthoDB" id="9815592at2"/>
<dbReference type="Gene3D" id="2.160.10.10">
    <property type="entry name" value="Hexapeptide repeat proteins"/>
    <property type="match status" value="1"/>
</dbReference>
<organism evidence="2 3">
    <name type="scientific">Alteripontixanthobacter maritimus</name>
    <dbReference type="NCBI Taxonomy" id="2161824"/>
    <lineage>
        <taxon>Bacteria</taxon>
        <taxon>Pseudomonadati</taxon>
        <taxon>Pseudomonadota</taxon>
        <taxon>Alphaproteobacteria</taxon>
        <taxon>Sphingomonadales</taxon>
        <taxon>Erythrobacteraceae</taxon>
        <taxon>Alteripontixanthobacter</taxon>
    </lineage>
</organism>
<keyword evidence="3" id="KW-1185">Reference proteome</keyword>
<reference evidence="2 3" key="1">
    <citation type="submission" date="2018-04" db="EMBL/GenBank/DDBJ databases">
        <title>Altererythrobacter sp. HME9302 genome sequencing and assembly.</title>
        <authorList>
            <person name="Kang H."/>
            <person name="Kim H."/>
            <person name="Joh K."/>
        </authorList>
    </citation>
    <scope>NUCLEOTIDE SEQUENCE [LARGE SCALE GENOMIC DNA]</scope>
    <source>
        <strain evidence="2 3">HME9302</strain>
    </source>
</reference>
<dbReference type="InterPro" id="IPR001451">
    <property type="entry name" value="Hexapep"/>
</dbReference>
<proteinExistence type="inferred from homology"/>
<evidence type="ECO:0000313" key="2">
    <source>
        <dbReference type="EMBL" id="RDC59698.1"/>
    </source>
</evidence>
<dbReference type="InterPro" id="IPR050179">
    <property type="entry name" value="Trans_hexapeptide_repeat"/>
</dbReference>
<dbReference type="AlphaFoldDB" id="A0A369QBS8"/>
<keyword evidence="2" id="KW-0808">Transferase</keyword>
<accession>A0A369QBS8</accession>
<comment type="caution">
    <text evidence="2">The sequence shown here is derived from an EMBL/GenBank/DDBJ whole genome shotgun (WGS) entry which is preliminary data.</text>
</comment>